<organism evidence="1 2">
    <name type="scientific">Pseudoalteromonas ruthenica</name>
    <dbReference type="NCBI Taxonomy" id="151081"/>
    <lineage>
        <taxon>Bacteria</taxon>
        <taxon>Pseudomonadati</taxon>
        <taxon>Pseudomonadota</taxon>
        <taxon>Gammaproteobacteria</taxon>
        <taxon>Alteromonadales</taxon>
        <taxon>Pseudoalteromonadaceae</taxon>
        <taxon>Pseudoalteromonas</taxon>
    </lineage>
</organism>
<accession>A0A5S3YH56</accession>
<dbReference type="Gene3D" id="3.10.180.50">
    <property type="match status" value="1"/>
</dbReference>
<gene>
    <name evidence="1" type="ORF">CWC05_22735</name>
</gene>
<proteinExistence type="predicted"/>
<feature type="non-terminal residue" evidence="1">
    <location>
        <position position="73"/>
    </location>
</feature>
<protein>
    <submittedName>
        <fullName evidence="1">DUF1338 domain-containing protein</fullName>
    </submittedName>
</protein>
<name>A0A5S3YH56_9GAMM</name>
<reference evidence="1 2" key="1">
    <citation type="submission" date="2017-12" db="EMBL/GenBank/DDBJ databases">
        <authorList>
            <person name="Paulsen S."/>
            <person name="Gram L.K."/>
        </authorList>
    </citation>
    <scope>NUCLEOTIDE SEQUENCE [LARGE SCALE GENOMIC DNA]</scope>
    <source>
        <strain evidence="1 2">S2897</strain>
    </source>
</reference>
<dbReference type="EMBL" id="PNCG01000834">
    <property type="protein sequence ID" value="TMP71572.1"/>
    <property type="molecule type" value="Genomic_DNA"/>
</dbReference>
<evidence type="ECO:0000313" key="1">
    <source>
        <dbReference type="EMBL" id="TMP71572.1"/>
    </source>
</evidence>
<dbReference type="Proteomes" id="UP000305874">
    <property type="component" value="Unassembled WGS sequence"/>
</dbReference>
<dbReference type="PANTHER" id="PTHR31136">
    <property type="entry name" value="DUF1338 DOMAIN-CONTAINING PROTEIN"/>
    <property type="match status" value="1"/>
</dbReference>
<evidence type="ECO:0000313" key="2">
    <source>
        <dbReference type="Proteomes" id="UP000305874"/>
    </source>
</evidence>
<sequence>KVFISELLVEKCSQALQSVVNSMIDEIDEAAITADNFLYSGTHWQVSHDTYQALLAESEYAAWMAAWGYRANH</sequence>
<reference evidence="2" key="2">
    <citation type="submission" date="2019-06" db="EMBL/GenBank/DDBJ databases">
        <title>Co-occurence of chitin degradation, pigmentation and bioactivity in marine Pseudoalteromonas.</title>
        <authorList>
            <person name="Sonnenschein E.C."/>
            <person name="Bech P.K."/>
        </authorList>
    </citation>
    <scope>NUCLEOTIDE SEQUENCE [LARGE SCALE GENOMIC DNA]</scope>
    <source>
        <strain evidence="2">S2897</strain>
    </source>
</reference>
<feature type="non-terminal residue" evidence="1">
    <location>
        <position position="1"/>
    </location>
</feature>
<dbReference type="AlphaFoldDB" id="A0A5S3YH56"/>
<dbReference type="PANTHER" id="PTHR31136:SF5">
    <property type="entry name" value="2-OXOADIPATE DIOXYGENASE_DECARBOXYLASE, CHLOROPLASTIC"/>
    <property type="match status" value="1"/>
</dbReference>
<comment type="caution">
    <text evidence="1">The sequence shown here is derived from an EMBL/GenBank/DDBJ whole genome shotgun (WGS) entry which is preliminary data.</text>
</comment>